<gene>
    <name evidence="1" type="ORF">CTEN210_00284</name>
</gene>
<name>A0AAD3CDJ4_9STRA</name>
<comment type="caution">
    <text evidence="1">The sequence shown here is derived from an EMBL/GenBank/DDBJ whole genome shotgun (WGS) entry which is preliminary data.</text>
</comment>
<proteinExistence type="predicted"/>
<evidence type="ECO:0000313" key="2">
    <source>
        <dbReference type="Proteomes" id="UP001054902"/>
    </source>
</evidence>
<protein>
    <submittedName>
        <fullName evidence="1">Uncharacterized protein</fullName>
    </submittedName>
</protein>
<sequence>MHIINRSNQSNKKRRFSNNYASTSNVILFDEDELCSKSFPEKQSLECDKLIIQYHASDRKLASSLSPTSESASHECRNMYTNIIEYNPCEDIYEPLDFEKDWSKDLIKTYGMHMRNVFSNLESNEDHLGSKKYKRR</sequence>
<reference evidence="1 2" key="1">
    <citation type="journal article" date="2021" name="Sci. Rep.">
        <title>The genome of the diatom Chaetoceros tenuissimus carries an ancient integrated fragment of an extant virus.</title>
        <authorList>
            <person name="Hongo Y."/>
            <person name="Kimura K."/>
            <person name="Takaki Y."/>
            <person name="Yoshida Y."/>
            <person name="Baba S."/>
            <person name="Kobayashi G."/>
            <person name="Nagasaki K."/>
            <person name="Hano T."/>
            <person name="Tomaru Y."/>
        </authorList>
    </citation>
    <scope>NUCLEOTIDE SEQUENCE [LARGE SCALE GENOMIC DNA]</scope>
    <source>
        <strain evidence="1 2">NIES-3715</strain>
    </source>
</reference>
<organism evidence="1 2">
    <name type="scientific">Chaetoceros tenuissimus</name>
    <dbReference type="NCBI Taxonomy" id="426638"/>
    <lineage>
        <taxon>Eukaryota</taxon>
        <taxon>Sar</taxon>
        <taxon>Stramenopiles</taxon>
        <taxon>Ochrophyta</taxon>
        <taxon>Bacillariophyta</taxon>
        <taxon>Coscinodiscophyceae</taxon>
        <taxon>Chaetocerotophycidae</taxon>
        <taxon>Chaetocerotales</taxon>
        <taxon>Chaetocerotaceae</taxon>
        <taxon>Chaetoceros</taxon>
    </lineage>
</organism>
<keyword evidence="2" id="KW-1185">Reference proteome</keyword>
<evidence type="ECO:0000313" key="1">
    <source>
        <dbReference type="EMBL" id="GFH43811.1"/>
    </source>
</evidence>
<dbReference type="Proteomes" id="UP001054902">
    <property type="component" value="Unassembled WGS sequence"/>
</dbReference>
<dbReference type="EMBL" id="BLLK01000019">
    <property type="protein sequence ID" value="GFH43811.1"/>
    <property type="molecule type" value="Genomic_DNA"/>
</dbReference>
<dbReference type="AlphaFoldDB" id="A0AAD3CDJ4"/>
<accession>A0AAD3CDJ4</accession>